<dbReference type="InterPro" id="IPR000238">
    <property type="entry name" value="RbfA"/>
</dbReference>
<comment type="caution">
    <text evidence="3">The sequence shown here is derived from an EMBL/GenBank/DDBJ whole genome shotgun (WGS) entry which is preliminary data.</text>
</comment>
<dbReference type="NCBIfam" id="TIGR00082">
    <property type="entry name" value="rbfA"/>
    <property type="match status" value="1"/>
</dbReference>
<comment type="subcellular location">
    <subcellularLocation>
        <location evidence="2">Cytoplasm</location>
    </subcellularLocation>
</comment>
<dbReference type="EMBL" id="LSDA01000014">
    <property type="protein sequence ID" value="KXB60395.1"/>
    <property type="molecule type" value="Genomic_DNA"/>
</dbReference>
<proteinExistence type="inferred from homology"/>
<sequence length="123" mass="13872">MRKNSLKSTMINSEVMKTVSEIIRGEVKDPRVAPMTSVTDAEVTTDLKYATIYVSVLGDDEQSKKTLLGLKSSSGFIRKELARRLNLRNTPELRFVLDESLAYGMKMDKLIDEVIKKDETGNE</sequence>
<dbReference type="Gene3D" id="3.30.300.20">
    <property type="match status" value="1"/>
</dbReference>
<keyword evidence="1 2" id="KW-0690">Ribosome biogenesis</keyword>
<name>A0A133ZY68_9FIRM</name>
<dbReference type="SUPFAM" id="SSF89919">
    <property type="entry name" value="Ribosome-binding factor A, RbfA"/>
    <property type="match status" value="1"/>
</dbReference>
<dbReference type="PANTHER" id="PTHR33515">
    <property type="entry name" value="RIBOSOME-BINDING FACTOR A, CHLOROPLASTIC-RELATED"/>
    <property type="match status" value="1"/>
</dbReference>
<dbReference type="InterPro" id="IPR023799">
    <property type="entry name" value="RbfA_dom_sf"/>
</dbReference>
<dbReference type="Pfam" id="PF02033">
    <property type="entry name" value="RBFA"/>
    <property type="match status" value="1"/>
</dbReference>
<accession>A0A133ZY68</accession>
<dbReference type="GO" id="GO:0043024">
    <property type="term" value="F:ribosomal small subunit binding"/>
    <property type="evidence" value="ECO:0007669"/>
    <property type="project" value="TreeGrafter"/>
</dbReference>
<evidence type="ECO:0000256" key="1">
    <source>
        <dbReference type="ARBA" id="ARBA00022517"/>
    </source>
</evidence>
<dbReference type="GO" id="GO:0030490">
    <property type="term" value="P:maturation of SSU-rRNA"/>
    <property type="evidence" value="ECO:0007669"/>
    <property type="project" value="UniProtKB-UniRule"/>
</dbReference>
<dbReference type="OrthoDB" id="307788at2"/>
<organism evidence="3 4">
    <name type="scientific">Lachnoanaerobaculum saburreum</name>
    <dbReference type="NCBI Taxonomy" id="467210"/>
    <lineage>
        <taxon>Bacteria</taxon>
        <taxon>Bacillati</taxon>
        <taxon>Bacillota</taxon>
        <taxon>Clostridia</taxon>
        <taxon>Lachnospirales</taxon>
        <taxon>Lachnospiraceae</taxon>
        <taxon>Lachnoanaerobaculum</taxon>
    </lineage>
</organism>
<evidence type="ECO:0000256" key="2">
    <source>
        <dbReference type="HAMAP-Rule" id="MF_00003"/>
    </source>
</evidence>
<dbReference type="PATRIC" id="fig|467210.3.peg.573"/>
<protein>
    <recommendedName>
        <fullName evidence="2">Ribosome-binding factor A</fullName>
    </recommendedName>
</protein>
<comment type="function">
    <text evidence="2">One of several proteins that assist in the late maturation steps of the functional core of the 30S ribosomal subunit. Associates with free 30S ribosomal subunits (but not with 30S subunits that are part of 70S ribosomes or polysomes). Required for efficient processing of 16S rRNA. May interact with the 5'-terminal helix region of 16S rRNA.</text>
</comment>
<gene>
    <name evidence="2" type="primary">rbfA</name>
    <name evidence="3" type="ORF">HMPREF1866_00580</name>
</gene>
<keyword evidence="4" id="KW-1185">Reference proteome</keyword>
<reference evidence="4" key="1">
    <citation type="submission" date="2016-01" db="EMBL/GenBank/DDBJ databases">
        <authorList>
            <person name="Mitreva M."/>
            <person name="Pepin K.H."/>
            <person name="Mihindukulasuriya K.A."/>
            <person name="Fulton R."/>
            <person name="Fronick C."/>
            <person name="O'Laughlin M."/>
            <person name="Miner T."/>
            <person name="Herter B."/>
            <person name="Rosa B.A."/>
            <person name="Cordes M."/>
            <person name="Tomlinson C."/>
            <person name="Wollam A."/>
            <person name="Palsikar V.B."/>
            <person name="Mardis E.R."/>
            <person name="Wilson R.K."/>
        </authorList>
    </citation>
    <scope>NUCLEOTIDE SEQUENCE [LARGE SCALE GENOMIC DNA]</scope>
    <source>
        <strain evidence="4">DNF00896</strain>
    </source>
</reference>
<dbReference type="RefSeq" id="WP_009445754.1">
    <property type="nucleotide sequence ID" value="NZ_KQ959776.1"/>
</dbReference>
<comment type="subunit">
    <text evidence="2">Monomer. Binds 30S ribosomal subunits, but not 50S ribosomal subunits or 70S ribosomes.</text>
</comment>
<comment type="similarity">
    <text evidence="2">Belongs to the RbfA family.</text>
</comment>
<evidence type="ECO:0000313" key="4">
    <source>
        <dbReference type="Proteomes" id="UP000070394"/>
    </source>
</evidence>
<keyword evidence="2" id="KW-0963">Cytoplasm</keyword>
<dbReference type="PROSITE" id="PS01319">
    <property type="entry name" value="RBFA"/>
    <property type="match status" value="1"/>
</dbReference>
<dbReference type="InterPro" id="IPR015946">
    <property type="entry name" value="KH_dom-like_a/b"/>
</dbReference>
<dbReference type="HAMAP" id="MF_00003">
    <property type="entry name" value="RbfA"/>
    <property type="match status" value="1"/>
</dbReference>
<dbReference type="GO" id="GO:0005829">
    <property type="term" value="C:cytosol"/>
    <property type="evidence" value="ECO:0007669"/>
    <property type="project" value="TreeGrafter"/>
</dbReference>
<dbReference type="Proteomes" id="UP000070394">
    <property type="component" value="Unassembled WGS sequence"/>
</dbReference>
<dbReference type="STRING" id="467210.HMPREF1866_00580"/>
<dbReference type="InterPro" id="IPR020053">
    <property type="entry name" value="Ribosome-bd_factorA_CS"/>
</dbReference>
<dbReference type="AlphaFoldDB" id="A0A133ZY68"/>
<dbReference type="PANTHER" id="PTHR33515:SF1">
    <property type="entry name" value="RIBOSOME-BINDING FACTOR A, CHLOROPLASTIC-RELATED"/>
    <property type="match status" value="1"/>
</dbReference>
<evidence type="ECO:0000313" key="3">
    <source>
        <dbReference type="EMBL" id="KXB60395.1"/>
    </source>
</evidence>